<dbReference type="InterPro" id="IPR004113">
    <property type="entry name" value="FAD-bd_oxidored_4_C"/>
</dbReference>
<evidence type="ECO:0000256" key="2">
    <source>
        <dbReference type="ARBA" id="ARBA00008000"/>
    </source>
</evidence>
<dbReference type="InterPro" id="IPR016169">
    <property type="entry name" value="FAD-bd_PCMH_sub2"/>
</dbReference>
<accession>A0A501PLZ7</accession>
<keyword evidence="5" id="KW-0809">Transit peptide</keyword>
<dbReference type="Gene3D" id="1.10.45.10">
    <property type="entry name" value="Vanillyl-alcohol Oxidase, Chain A, domain 4"/>
    <property type="match status" value="1"/>
</dbReference>
<dbReference type="Gene3D" id="3.30.465.10">
    <property type="match status" value="1"/>
</dbReference>
<dbReference type="InterPro" id="IPR016166">
    <property type="entry name" value="FAD-bd_PCMH"/>
</dbReference>
<keyword evidence="4" id="KW-0274">FAD</keyword>
<dbReference type="GO" id="GO:0004458">
    <property type="term" value="F:D-lactate dehydrogenase (cytochrome) activity"/>
    <property type="evidence" value="ECO:0007669"/>
    <property type="project" value="UniProtKB-EC"/>
</dbReference>
<keyword evidence="6" id="KW-0560">Oxidoreductase</keyword>
<dbReference type="GO" id="GO:1903457">
    <property type="term" value="P:lactate catabolic process"/>
    <property type="evidence" value="ECO:0007669"/>
    <property type="project" value="TreeGrafter"/>
</dbReference>
<evidence type="ECO:0000256" key="6">
    <source>
        <dbReference type="ARBA" id="ARBA00023002"/>
    </source>
</evidence>
<name>A0A501PLZ7_9PROT</name>
<evidence type="ECO:0000256" key="3">
    <source>
        <dbReference type="ARBA" id="ARBA00022630"/>
    </source>
</evidence>
<dbReference type="Pfam" id="PF01565">
    <property type="entry name" value="FAD_binding_4"/>
    <property type="match status" value="1"/>
</dbReference>
<comment type="cofactor">
    <cofactor evidence="1">
        <name>FAD</name>
        <dbReference type="ChEBI" id="CHEBI:57692"/>
    </cofactor>
</comment>
<dbReference type="Pfam" id="PF02913">
    <property type="entry name" value="FAD-oxidase_C"/>
    <property type="match status" value="1"/>
</dbReference>
<dbReference type="OrthoDB" id="9811557at2"/>
<dbReference type="PROSITE" id="PS51387">
    <property type="entry name" value="FAD_PCMH"/>
    <property type="match status" value="1"/>
</dbReference>
<evidence type="ECO:0000259" key="8">
    <source>
        <dbReference type="PROSITE" id="PS51387"/>
    </source>
</evidence>
<dbReference type="PANTHER" id="PTHR11748:SF111">
    <property type="entry name" value="D-LACTATE DEHYDROGENASE, MITOCHONDRIAL-RELATED"/>
    <property type="match status" value="1"/>
</dbReference>
<evidence type="ECO:0000313" key="10">
    <source>
        <dbReference type="Proteomes" id="UP000319148"/>
    </source>
</evidence>
<dbReference type="InterPro" id="IPR006094">
    <property type="entry name" value="Oxid_FAD_bind_N"/>
</dbReference>
<organism evidence="9 10">
    <name type="scientific">Emcibacter nanhaiensis</name>
    <dbReference type="NCBI Taxonomy" id="1505037"/>
    <lineage>
        <taxon>Bacteria</taxon>
        <taxon>Pseudomonadati</taxon>
        <taxon>Pseudomonadota</taxon>
        <taxon>Alphaproteobacteria</taxon>
        <taxon>Emcibacterales</taxon>
        <taxon>Emcibacteraceae</taxon>
        <taxon>Emcibacter</taxon>
    </lineage>
</organism>
<dbReference type="GO" id="GO:0071949">
    <property type="term" value="F:FAD binding"/>
    <property type="evidence" value="ECO:0007669"/>
    <property type="project" value="InterPro"/>
</dbReference>
<dbReference type="InterPro" id="IPR036318">
    <property type="entry name" value="FAD-bd_PCMH-like_sf"/>
</dbReference>
<evidence type="ECO:0000256" key="5">
    <source>
        <dbReference type="ARBA" id="ARBA00022946"/>
    </source>
</evidence>
<dbReference type="Gene3D" id="3.30.70.2740">
    <property type="match status" value="1"/>
</dbReference>
<gene>
    <name evidence="9" type="ORF">FIV46_04795</name>
</gene>
<dbReference type="InterPro" id="IPR016171">
    <property type="entry name" value="Vanillyl_alc_oxidase_C-sub2"/>
</dbReference>
<evidence type="ECO:0000256" key="1">
    <source>
        <dbReference type="ARBA" id="ARBA00001974"/>
    </source>
</evidence>
<dbReference type="EC" id="1.1.2.4" evidence="7"/>
<reference evidence="10" key="1">
    <citation type="submission" date="2019-06" db="EMBL/GenBank/DDBJ databases">
        <title>The complete genome of Emcibacter congregatus ZYLT.</title>
        <authorList>
            <person name="Zhao Z."/>
        </authorList>
    </citation>
    <scope>NUCLEOTIDE SEQUENCE [LARGE SCALE GENOMIC DNA]</scope>
    <source>
        <strain evidence="10">MCCC 1A06723</strain>
    </source>
</reference>
<comment type="similarity">
    <text evidence="2">Belongs to the FAD-binding oxidoreductase/transferase type 4 family.</text>
</comment>
<dbReference type="RefSeq" id="WP_139938944.1">
    <property type="nucleotide sequence ID" value="NZ_JBHSYP010000003.1"/>
</dbReference>
<dbReference type="SUPFAM" id="SSF56176">
    <property type="entry name" value="FAD-binding/transporter-associated domain-like"/>
    <property type="match status" value="1"/>
</dbReference>
<dbReference type="GO" id="GO:0008720">
    <property type="term" value="F:D-lactate dehydrogenase (NAD+) activity"/>
    <property type="evidence" value="ECO:0007669"/>
    <property type="project" value="TreeGrafter"/>
</dbReference>
<feature type="domain" description="FAD-binding PCMH-type" evidence="8">
    <location>
        <begin position="40"/>
        <end position="217"/>
    </location>
</feature>
<sequence length="463" mass="50485">MSRQGNIQKILPSLRDILGDRLSVAQAVREHHGTSLTHLAPALPEAVAFVNTTEEVSRLVKLCHEADVPVIAFGTGTSLEGHFLALEGGLCIDLSGMNRIVSIHAEDLDATVEAGVTREELNHALRDQGLFFPIDPGANASLGGMTSTRASGTNAVRYGTMRDNVRALTAVMADGQIIRTSSRAKKSAAGYDLNALLTGAEGTLGIITEITLRLYGIPEAMSAAVCHFDNLESAVKTVVETIQVGIPVARIELVDPLQMELINDYAKLDYAAKPTLFLEFHGSTQSVQEQAELFGDIAAGHGSSNFRWATRTEDRNKLWKARHDAFYAVQARYPGKDFWATDVCVPISRLTECVLDTYRDIEETGIIAPLVGHVGDGNFHLTLVFDKQDPEDVKMIESFNDRLVERALRLEGTSTGEHGVGIGKKKFMPLEHGPALDYMQAIKRAFDPKNILNPGKIVDLEDE</sequence>
<evidence type="ECO:0000256" key="7">
    <source>
        <dbReference type="ARBA" id="ARBA00038897"/>
    </source>
</evidence>
<dbReference type="EMBL" id="VFIY01000005">
    <property type="protein sequence ID" value="TPD61530.1"/>
    <property type="molecule type" value="Genomic_DNA"/>
</dbReference>
<dbReference type="FunFam" id="1.10.45.10:FF:000001">
    <property type="entry name" value="D-lactate dehydrogenase mitochondrial"/>
    <property type="match status" value="1"/>
</dbReference>
<dbReference type="FunFam" id="3.30.465.10:FF:000016">
    <property type="entry name" value="probable D-lactate dehydrogenase, mitochondrial"/>
    <property type="match status" value="1"/>
</dbReference>
<comment type="caution">
    <text evidence="9">The sequence shown here is derived from an EMBL/GenBank/DDBJ whole genome shotgun (WGS) entry which is preliminary data.</text>
</comment>
<dbReference type="FunFam" id="3.30.70.2740:FF:000001">
    <property type="entry name" value="D-lactate dehydrogenase mitochondrial"/>
    <property type="match status" value="1"/>
</dbReference>
<proteinExistence type="inferred from homology"/>
<keyword evidence="3" id="KW-0285">Flavoprotein</keyword>
<dbReference type="PANTHER" id="PTHR11748">
    <property type="entry name" value="D-LACTATE DEHYDROGENASE"/>
    <property type="match status" value="1"/>
</dbReference>
<keyword evidence="10" id="KW-1185">Reference proteome</keyword>
<dbReference type="Proteomes" id="UP000319148">
    <property type="component" value="Unassembled WGS sequence"/>
</dbReference>
<dbReference type="InterPro" id="IPR016164">
    <property type="entry name" value="FAD-linked_Oxase-like_C"/>
</dbReference>
<dbReference type="SUPFAM" id="SSF55103">
    <property type="entry name" value="FAD-linked oxidases, C-terminal domain"/>
    <property type="match status" value="1"/>
</dbReference>
<dbReference type="AlphaFoldDB" id="A0A501PLZ7"/>
<evidence type="ECO:0000256" key="4">
    <source>
        <dbReference type="ARBA" id="ARBA00022827"/>
    </source>
</evidence>
<protein>
    <recommendedName>
        <fullName evidence="7">D-lactate dehydrogenase (cytochrome)</fullName>
        <ecNumber evidence="7">1.1.2.4</ecNumber>
    </recommendedName>
</protein>
<evidence type="ECO:0000313" key="9">
    <source>
        <dbReference type="EMBL" id="TPD61530.1"/>
    </source>
</evidence>